<dbReference type="OrthoDB" id="9782710at2"/>
<dbReference type="EMBL" id="SMLB01000006">
    <property type="protein sequence ID" value="TDD71256.1"/>
    <property type="molecule type" value="Genomic_DNA"/>
</dbReference>
<evidence type="ECO:0000313" key="9">
    <source>
        <dbReference type="Proteomes" id="UP000295217"/>
    </source>
</evidence>
<gene>
    <name evidence="8" type="ORF">E1262_06485</name>
</gene>
<evidence type="ECO:0008006" key="10">
    <source>
        <dbReference type="Google" id="ProtNLM"/>
    </source>
</evidence>
<protein>
    <recommendedName>
        <fullName evidence="10">Xylulose kinase</fullName>
    </recommendedName>
</protein>
<dbReference type="PROSITE" id="PS00445">
    <property type="entry name" value="FGGY_KINASES_2"/>
    <property type="match status" value="1"/>
</dbReference>
<comment type="similarity">
    <text evidence="1 5">Belongs to the FGGY kinase family.</text>
</comment>
<dbReference type="PANTHER" id="PTHR43095">
    <property type="entry name" value="SUGAR KINASE"/>
    <property type="match status" value="1"/>
</dbReference>
<accession>A0A4R5AIH7</accession>
<sequence>MSPLAVGIDVGTTSVKVLALDAAGDVVAVASAAHGILDRAGVVEASPARWWESTTAALAALADRLGGLEAVEVVGLSGNMSSVVLVDNRGAPVRDAVLLADPRGAGQLAALPTEVRDALTSATHNPLTTVFSLATLLWLRDAEPASLDEAAAWLSAKDYVRLRLTGELATEITDAANSLLVRAGTGGWDGDLIAAVGLDNGMFPPIVDSSAVAGRVRPGTALRTGTPVVAGTGDMAAAALGAGDPSPGQLLVSLGTSVTAIAHLGAEPFAPEWSGRLTYHPLPAGDGAFALASLLTGGLAVNWLRSLAGTAALSAAAGRPDPEDPLVFLPQLAGGGTPDFVGALRGTLFGVRPSTTGADIAQAVYEAVAFELAAVADLLGEAHVRQLLLTGGGANLPAWTSVITDVLNRPSRTLATPDASAIGAARLAWRALGHDCPAGLAAVRQDPRPEHAAAWAHRRAHYERARRAAVSYYLSDEQRR</sequence>
<dbReference type="InterPro" id="IPR018485">
    <property type="entry name" value="FGGY_C"/>
</dbReference>
<dbReference type="AlphaFoldDB" id="A0A4R5AIH7"/>
<dbReference type="InterPro" id="IPR050406">
    <property type="entry name" value="FGGY_Carb_Kinase"/>
</dbReference>
<name>A0A4R5AIH7_9ACTN</name>
<dbReference type="GO" id="GO:0042732">
    <property type="term" value="P:D-xylose metabolic process"/>
    <property type="evidence" value="ECO:0007669"/>
    <property type="project" value="UniProtKB-KW"/>
</dbReference>
<evidence type="ECO:0000256" key="5">
    <source>
        <dbReference type="RuleBase" id="RU003733"/>
    </source>
</evidence>
<dbReference type="InterPro" id="IPR018483">
    <property type="entry name" value="Carb_kinase_FGGY_CS"/>
</dbReference>
<dbReference type="InterPro" id="IPR000577">
    <property type="entry name" value="Carb_kinase_FGGY"/>
</dbReference>
<keyword evidence="2" id="KW-0859">Xylose metabolism</keyword>
<evidence type="ECO:0000259" key="6">
    <source>
        <dbReference type="Pfam" id="PF00370"/>
    </source>
</evidence>
<dbReference type="InterPro" id="IPR018484">
    <property type="entry name" value="FGGY_N"/>
</dbReference>
<evidence type="ECO:0000259" key="7">
    <source>
        <dbReference type="Pfam" id="PF02782"/>
    </source>
</evidence>
<dbReference type="Pfam" id="PF00370">
    <property type="entry name" value="FGGY_N"/>
    <property type="match status" value="1"/>
</dbReference>
<evidence type="ECO:0000256" key="2">
    <source>
        <dbReference type="ARBA" id="ARBA00022629"/>
    </source>
</evidence>
<proteinExistence type="inferred from homology"/>
<comment type="caution">
    <text evidence="8">The sequence shown here is derived from an EMBL/GenBank/DDBJ whole genome shotgun (WGS) entry which is preliminary data.</text>
</comment>
<dbReference type="RefSeq" id="WP_132102322.1">
    <property type="nucleotide sequence ID" value="NZ_SMLB01000006.1"/>
</dbReference>
<dbReference type="PIRSF" id="PIRSF000538">
    <property type="entry name" value="GlpK"/>
    <property type="match status" value="1"/>
</dbReference>
<keyword evidence="9" id="KW-1185">Reference proteome</keyword>
<dbReference type="GO" id="GO:0016773">
    <property type="term" value="F:phosphotransferase activity, alcohol group as acceptor"/>
    <property type="evidence" value="ECO:0007669"/>
    <property type="project" value="InterPro"/>
</dbReference>
<keyword evidence="3 5" id="KW-0808">Transferase</keyword>
<dbReference type="SUPFAM" id="SSF53067">
    <property type="entry name" value="Actin-like ATPase domain"/>
    <property type="match status" value="2"/>
</dbReference>
<dbReference type="InterPro" id="IPR043129">
    <property type="entry name" value="ATPase_NBD"/>
</dbReference>
<dbReference type="GO" id="GO:0016301">
    <property type="term" value="F:kinase activity"/>
    <property type="evidence" value="ECO:0007669"/>
    <property type="project" value="UniProtKB-KW"/>
</dbReference>
<dbReference type="Pfam" id="PF02782">
    <property type="entry name" value="FGGY_C"/>
    <property type="match status" value="1"/>
</dbReference>
<dbReference type="Proteomes" id="UP000295217">
    <property type="component" value="Unassembled WGS sequence"/>
</dbReference>
<keyword evidence="2" id="KW-0119">Carbohydrate metabolism</keyword>
<dbReference type="PANTHER" id="PTHR43095:SF5">
    <property type="entry name" value="XYLULOSE KINASE"/>
    <property type="match status" value="1"/>
</dbReference>
<reference evidence="8 9" key="1">
    <citation type="submission" date="2019-02" db="EMBL/GenBank/DDBJ databases">
        <title>Draft genome sequences of novel Actinobacteria.</title>
        <authorList>
            <person name="Sahin N."/>
            <person name="Ay H."/>
            <person name="Saygin H."/>
        </authorList>
    </citation>
    <scope>NUCLEOTIDE SEQUENCE [LARGE SCALE GENOMIC DNA]</scope>
    <source>
        <strain evidence="8 9">8K307</strain>
    </source>
</reference>
<evidence type="ECO:0000313" key="8">
    <source>
        <dbReference type="EMBL" id="TDD71256.1"/>
    </source>
</evidence>
<evidence type="ECO:0000256" key="1">
    <source>
        <dbReference type="ARBA" id="ARBA00009156"/>
    </source>
</evidence>
<organism evidence="8 9">
    <name type="scientific">Jiangella aurantiaca</name>
    <dbReference type="NCBI Taxonomy" id="2530373"/>
    <lineage>
        <taxon>Bacteria</taxon>
        <taxon>Bacillati</taxon>
        <taxon>Actinomycetota</taxon>
        <taxon>Actinomycetes</taxon>
        <taxon>Jiangellales</taxon>
        <taxon>Jiangellaceae</taxon>
        <taxon>Jiangella</taxon>
    </lineage>
</organism>
<feature type="domain" description="Carbohydrate kinase FGGY C-terminal" evidence="7">
    <location>
        <begin position="251"/>
        <end position="431"/>
    </location>
</feature>
<evidence type="ECO:0000256" key="3">
    <source>
        <dbReference type="ARBA" id="ARBA00022679"/>
    </source>
</evidence>
<evidence type="ECO:0000256" key="4">
    <source>
        <dbReference type="ARBA" id="ARBA00022777"/>
    </source>
</evidence>
<dbReference type="Gene3D" id="3.30.420.40">
    <property type="match status" value="2"/>
</dbReference>
<keyword evidence="4 5" id="KW-0418">Kinase</keyword>
<feature type="domain" description="Carbohydrate kinase FGGY N-terminal" evidence="6">
    <location>
        <begin position="5"/>
        <end position="241"/>
    </location>
</feature>